<protein>
    <submittedName>
        <fullName evidence="2">Uncharacterized protein</fullName>
    </submittedName>
</protein>
<dbReference type="Proteomes" id="UP000183040">
    <property type="component" value="Unassembled WGS sequence"/>
</dbReference>
<accession>A0A1I4V4E2</accession>
<evidence type="ECO:0000313" key="1">
    <source>
        <dbReference type="EMBL" id="SEB10741.1"/>
    </source>
</evidence>
<dbReference type="EMBL" id="FNRP01000032">
    <property type="protein sequence ID" value="SEB10741.1"/>
    <property type="molecule type" value="Genomic_DNA"/>
</dbReference>
<dbReference type="AlphaFoldDB" id="A0A1I4V4E2"/>
<organism evidence="2 4">
    <name type="scientific">Bacteroides xylanisolvens</name>
    <dbReference type="NCBI Taxonomy" id="371601"/>
    <lineage>
        <taxon>Bacteria</taxon>
        <taxon>Pseudomonadati</taxon>
        <taxon>Bacteroidota</taxon>
        <taxon>Bacteroidia</taxon>
        <taxon>Bacteroidales</taxon>
        <taxon>Bacteroidaceae</taxon>
        <taxon>Bacteroides</taxon>
    </lineage>
</organism>
<proteinExistence type="predicted"/>
<evidence type="ECO:0000313" key="3">
    <source>
        <dbReference type="Proteomes" id="UP000183040"/>
    </source>
</evidence>
<name>A0A1I4V4E2_9BACE</name>
<evidence type="ECO:0000313" key="4">
    <source>
        <dbReference type="Proteomes" id="UP000183766"/>
    </source>
</evidence>
<gene>
    <name evidence="1" type="ORF">SAMN04487924_13221</name>
    <name evidence="2" type="ORF">SAMN05216250_1157</name>
</gene>
<evidence type="ECO:0000313" key="2">
    <source>
        <dbReference type="EMBL" id="SFM96031.1"/>
    </source>
</evidence>
<dbReference type="Proteomes" id="UP000183766">
    <property type="component" value="Unassembled WGS sequence"/>
</dbReference>
<sequence length="300" mass="34664">MVLFYLFINMKQNYNYIFLLTCLIIGGTSCSHKYRTSSPKSVETFFKNEVKPEKFIECFPGAYYRKVNSSKDVWLGVGGTVTLPQLSFDQTRKNTKKPGQFLDNPSVYLGGNMGDQETDFGLAWEVIREKDGKLSKERKAFRPFMRRSEHINGQEPNYAQAPPEDKYYWYPGEKVTMYFQVLEPRKVHFVIEGAGKRFECDYDCEGYIPGELGTFKRVNAIDQVANEGKPAQATKTKVLNSRWDESYYFRKYKNEIVKVPIHEGRFTDMRCPDSHFFEVTSTDEGRKIGAETISINGNGY</sequence>
<dbReference type="EMBL" id="FOUM01000015">
    <property type="protein sequence ID" value="SFM96031.1"/>
    <property type="molecule type" value="Genomic_DNA"/>
</dbReference>
<reference evidence="3 4" key="1">
    <citation type="submission" date="2016-10" db="EMBL/GenBank/DDBJ databases">
        <authorList>
            <person name="de Groot N.N."/>
        </authorList>
    </citation>
    <scope>NUCLEOTIDE SEQUENCE [LARGE SCALE GENOMIC DNA]</scope>
    <source>
        <strain evidence="2 4">NLAE-zl-C202</strain>
        <strain evidence="1 3">NLAE-zl-G339</strain>
    </source>
</reference>